<evidence type="ECO:0008006" key="4">
    <source>
        <dbReference type="Google" id="ProtNLM"/>
    </source>
</evidence>
<accession>A0A344UPM3</accession>
<proteinExistence type="predicted"/>
<keyword evidence="3" id="KW-1185">Reference proteome</keyword>
<evidence type="ECO:0000313" key="2">
    <source>
        <dbReference type="EMBL" id="AXE37221.1"/>
    </source>
</evidence>
<dbReference type="AlphaFoldDB" id="A0A344UPM3"/>
<reference evidence="2 3" key="1">
    <citation type="submission" date="2017-12" db="EMBL/GenBank/DDBJ databases">
        <title>The whole genome sequence of the Acidipropionibacterium virtanenii sp. nov. type strain JS278.</title>
        <authorList>
            <person name="Laine P."/>
            <person name="Deptula P."/>
            <person name="Varmanen P."/>
            <person name="Auvinen P."/>
        </authorList>
    </citation>
    <scope>NUCLEOTIDE SEQUENCE [LARGE SCALE GENOMIC DNA]</scope>
    <source>
        <strain evidence="2 3">JS278</strain>
    </source>
</reference>
<feature type="compositionally biased region" description="Basic and acidic residues" evidence="1">
    <location>
        <begin position="106"/>
        <end position="116"/>
    </location>
</feature>
<dbReference type="KEGG" id="acij:JS278_00022"/>
<organism evidence="2 3">
    <name type="scientific">Acidipropionibacterium virtanenii</name>
    <dbReference type="NCBI Taxonomy" id="2057246"/>
    <lineage>
        <taxon>Bacteria</taxon>
        <taxon>Bacillati</taxon>
        <taxon>Actinomycetota</taxon>
        <taxon>Actinomycetes</taxon>
        <taxon>Propionibacteriales</taxon>
        <taxon>Propionibacteriaceae</taxon>
        <taxon>Acidipropionibacterium</taxon>
    </lineage>
</organism>
<dbReference type="InterPro" id="IPR008316">
    <property type="entry name" value="UCP029876"/>
</dbReference>
<dbReference type="Pfam" id="PF06304">
    <property type="entry name" value="DUF1048"/>
    <property type="match status" value="1"/>
</dbReference>
<dbReference type="EMBL" id="CP025198">
    <property type="protein sequence ID" value="AXE37221.1"/>
    <property type="molecule type" value="Genomic_DNA"/>
</dbReference>
<evidence type="ECO:0000256" key="1">
    <source>
        <dbReference type="SAM" id="MobiDB-lite"/>
    </source>
</evidence>
<dbReference type="SUPFAM" id="SSF158560">
    <property type="entry name" value="BH3980-like"/>
    <property type="match status" value="1"/>
</dbReference>
<gene>
    <name evidence="2" type="ORF">JS278_00022</name>
</gene>
<dbReference type="Proteomes" id="UP000251995">
    <property type="component" value="Chromosome"/>
</dbReference>
<sequence>MRHIVETLIGNLDDKRRWRDHKTRVKALPTAYRTAAEAVERYLLRVGAFSDGHVMVDMLEDLDALFDQAAADGTPVRSIVGEDPADFAETFLASYSGKNWIDKERDRLSESIDHAEAASTPADPAEPDSTRPDSPDPDSTGEQS</sequence>
<name>A0A344UPM3_9ACTN</name>
<evidence type="ECO:0000313" key="3">
    <source>
        <dbReference type="Proteomes" id="UP000251995"/>
    </source>
</evidence>
<dbReference type="Gene3D" id="1.10.1900.10">
    <property type="entry name" value="c-terminal domain of poly(a) binding protein"/>
    <property type="match status" value="1"/>
</dbReference>
<feature type="region of interest" description="Disordered" evidence="1">
    <location>
        <begin position="106"/>
        <end position="144"/>
    </location>
</feature>
<protein>
    <recommendedName>
        <fullName evidence="4">DNA-binding ferritin-like protein (Dps family)</fullName>
    </recommendedName>
</protein>